<comment type="caution">
    <text evidence="2">The sequence shown here is derived from an EMBL/GenBank/DDBJ whole genome shotgun (WGS) entry which is preliminary data.</text>
</comment>
<accession>A0AAN7JA33</accession>
<dbReference type="SUPFAM" id="SSF81383">
    <property type="entry name" value="F-box domain"/>
    <property type="match status" value="1"/>
</dbReference>
<evidence type="ECO:0000313" key="3">
    <source>
        <dbReference type="Proteomes" id="UP001324115"/>
    </source>
</evidence>
<sequence>MGSKLPNNGEKLRLTSMQLEDDMEQRDLQFSQKVGLSTCTRQEDIISELPTDVLSSILSYLTLRDAVKTSVLSHRWTRICASRLSLIFDRHNIMPTLGYPCLDYKHIFVGAVNQFLQFYEGTHVVSFQLRFCLGMDCANNIDQWISFANKMGAENITICFDCGWNCLGPPSGYKREEMYVFGSELLSQATEFKLNCLRLQA</sequence>
<dbReference type="InterPro" id="IPR036047">
    <property type="entry name" value="F-box-like_dom_sf"/>
</dbReference>
<proteinExistence type="predicted"/>
<dbReference type="PANTHER" id="PTHR31639">
    <property type="entry name" value="F-BOX PROTEIN-LIKE"/>
    <property type="match status" value="1"/>
</dbReference>
<gene>
    <name evidence="2" type="ORF">RGQ29_012281</name>
</gene>
<keyword evidence="3" id="KW-1185">Reference proteome</keyword>
<dbReference type="Proteomes" id="UP001324115">
    <property type="component" value="Unassembled WGS sequence"/>
</dbReference>
<reference evidence="2 3" key="1">
    <citation type="journal article" date="2023" name="G3 (Bethesda)">
        <title>A haplotype-resolved chromosome-scale genome for Quercus rubra L. provides insights into the genetics of adaptive traits for red oak species.</title>
        <authorList>
            <person name="Kapoor B."/>
            <person name="Jenkins J."/>
            <person name="Schmutz J."/>
            <person name="Zhebentyayeva T."/>
            <person name="Kuelheim C."/>
            <person name="Coggeshall M."/>
            <person name="Heim C."/>
            <person name="Lasky J.R."/>
            <person name="Leites L."/>
            <person name="Islam-Faridi N."/>
            <person name="Romero-Severson J."/>
            <person name="DeLeo V.L."/>
            <person name="Lucas S.M."/>
            <person name="Lazic D."/>
            <person name="Gailing O."/>
            <person name="Carlson J."/>
            <person name="Staton M."/>
        </authorList>
    </citation>
    <scope>NUCLEOTIDE SEQUENCE [LARGE SCALE GENOMIC DNA]</scope>
    <source>
        <strain evidence="2">Pseudo-F2</strain>
    </source>
</reference>
<dbReference type="PROSITE" id="PS50181">
    <property type="entry name" value="FBOX"/>
    <property type="match status" value="1"/>
</dbReference>
<organism evidence="2 3">
    <name type="scientific">Quercus rubra</name>
    <name type="common">Northern red oak</name>
    <name type="synonym">Quercus borealis</name>
    <dbReference type="NCBI Taxonomy" id="3512"/>
    <lineage>
        <taxon>Eukaryota</taxon>
        <taxon>Viridiplantae</taxon>
        <taxon>Streptophyta</taxon>
        <taxon>Embryophyta</taxon>
        <taxon>Tracheophyta</taxon>
        <taxon>Spermatophyta</taxon>
        <taxon>Magnoliopsida</taxon>
        <taxon>eudicotyledons</taxon>
        <taxon>Gunneridae</taxon>
        <taxon>Pentapetalae</taxon>
        <taxon>rosids</taxon>
        <taxon>fabids</taxon>
        <taxon>Fagales</taxon>
        <taxon>Fagaceae</taxon>
        <taxon>Quercus</taxon>
    </lineage>
</organism>
<protein>
    <recommendedName>
        <fullName evidence="1">F-box domain-containing protein</fullName>
    </recommendedName>
</protein>
<name>A0AAN7JA33_QUERU</name>
<evidence type="ECO:0000259" key="1">
    <source>
        <dbReference type="PROSITE" id="PS50181"/>
    </source>
</evidence>
<dbReference type="InterPro" id="IPR001810">
    <property type="entry name" value="F-box_dom"/>
</dbReference>
<feature type="domain" description="F-box" evidence="1">
    <location>
        <begin position="43"/>
        <end position="91"/>
    </location>
</feature>
<dbReference type="EMBL" id="JAXUIC010000002">
    <property type="protein sequence ID" value="KAK4603700.1"/>
    <property type="molecule type" value="Genomic_DNA"/>
</dbReference>
<dbReference type="Gene3D" id="1.20.1280.50">
    <property type="match status" value="1"/>
</dbReference>
<dbReference type="Pfam" id="PF12937">
    <property type="entry name" value="F-box-like"/>
    <property type="match status" value="1"/>
</dbReference>
<dbReference type="AlphaFoldDB" id="A0AAN7JA33"/>
<evidence type="ECO:0000313" key="2">
    <source>
        <dbReference type="EMBL" id="KAK4603700.1"/>
    </source>
</evidence>
<dbReference type="PANTHER" id="PTHR31639:SF256">
    <property type="entry name" value="OS07G0242900 PROTEIN"/>
    <property type="match status" value="1"/>
</dbReference>
<dbReference type="SMART" id="SM00256">
    <property type="entry name" value="FBOX"/>
    <property type="match status" value="1"/>
</dbReference>